<name>A0AAW1DST7_9HEMI</name>
<dbReference type="GO" id="GO:0005829">
    <property type="term" value="C:cytosol"/>
    <property type="evidence" value="ECO:0007669"/>
    <property type="project" value="TreeGrafter"/>
</dbReference>
<dbReference type="GO" id="GO:0000956">
    <property type="term" value="P:nuclear-transcribed mRNA catabolic process"/>
    <property type="evidence" value="ECO:0007669"/>
    <property type="project" value="TreeGrafter"/>
</dbReference>
<comment type="caution">
    <text evidence="4">The sequence shown here is derived from an EMBL/GenBank/DDBJ whole genome shotgun (WGS) entry which is preliminary data.</text>
</comment>
<dbReference type="GO" id="GO:0005634">
    <property type="term" value="C:nucleus"/>
    <property type="evidence" value="ECO:0007669"/>
    <property type="project" value="UniProtKB-SubCell"/>
</dbReference>
<evidence type="ECO:0000259" key="3">
    <source>
        <dbReference type="Pfam" id="PF08652"/>
    </source>
</evidence>
<keyword evidence="2" id="KW-0540">Nuclease</keyword>
<comment type="subcellular location">
    <subcellularLocation>
        <location evidence="2">Nucleus</location>
    </subcellularLocation>
</comment>
<dbReference type="InterPro" id="IPR039039">
    <property type="entry name" value="RAI1-like_fam"/>
</dbReference>
<evidence type="ECO:0000313" key="4">
    <source>
        <dbReference type="EMBL" id="KAK9512688.1"/>
    </source>
</evidence>
<keyword evidence="2" id="KW-0378">Hydrolase</keyword>
<dbReference type="AlphaFoldDB" id="A0AAW1DST7"/>
<keyword evidence="2" id="KW-0479">Metal-binding</keyword>
<dbReference type="InterPro" id="IPR013961">
    <property type="entry name" value="RAI1"/>
</dbReference>
<dbReference type="GO" id="GO:0003723">
    <property type="term" value="F:RNA binding"/>
    <property type="evidence" value="ECO:0007669"/>
    <property type="project" value="UniProtKB-KW"/>
</dbReference>
<accession>A0AAW1DST7</accession>
<keyword evidence="2" id="KW-0539">Nucleus</keyword>
<evidence type="ECO:0000313" key="5">
    <source>
        <dbReference type="Proteomes" id="UP001461498"/>
    </source>
</evidence>
<feature type="domain" description="RAI1-like" evidence="3">
    <location>
        <begin position="23"/>
        <end position="351"/>
    </location>
</feature>
<gene>
    <name evidence="4" type="ORF">O3M35_001060</name>
</gene>
<keyword evidence="5" id="KW-1185">Reference proteome</keyword>
<proteinExistence type="inferred from homology"/>
<organism evidence="4 5">
    <name type="scientific">Rhynocoris fuscipes</name>
    <dbReference type="NCBI Taxonomy" id="488301"/>
    <lineage>
        <taxon>Eukaryota</taxon>
        <taxon>Metazoa</taxon>
        <taxon>Ecdysozoa</taxon>
        <taxon>Arthropoda</taxon>
        <taxon>Hexapoda</taxon>
        <taxon>Insecta</taxon>
        <taxon>Pterygota</taxon>
        <taxon>Neoptera</taxon>
        <taxon>Paraneoptera</taxon>
        <taxon>Hemiptera</taxon>
        <taxon>Heteroptera</taxon>
        <taxon>Panheteroptera</taxon>
        <taxon>Cimicomorpha</taxon>
        <taxon>Reduviidae</taxon>
        <taxon>Harpactorinae</taxon>
        <taxon>Harpactorini</taxon>
        <taxon>Rhynocoris</taxon>
    </lineage>
</organism>
<comment type="function">
    <text evidence="2">Decapping enzyme for NAD-capped RNAs: specifically hydrolyzes the nicotinamide adenine dinucleotide (NAD) cap from a subset of RNAs by removing the entire NAD moiety from the 5'-end of an NAD-capped RNA.</text>
</comment>
<dbReference type="Pfam" id="PF08652">
    <property type="entry name" value="RAI1"/>
    <property type="match status" value="1"/>
</dbReference>
<evidence type="ECO:0000256" key="2">
    <source>
        <dbReference type="RuleBase" id="RU367113"/>
    </source>
</evidence>
<dbReference type="GO" id="GO:0110155">
    <property type="term" value="P:NAD-cap decapping"/>
    <property type="evidence" value="ECO:0007669"/>
    <property type="project" value="TreeGrafter"/>
</dbReference>
<dbReference type="GO" id="GO:0000166">
    <property type="term" value="F:nucleotide binding"/>
    <property type="evidence" value="ECO:0007669"/>
    <property type="project" value="UniProtKB-KW"/>
</dbReference>
<sequence>MKSILKINNWREETCDVVPNANPDLYGYFTTMSNTVAVNRDNKEMKWLKYLDFEAEWNVEAMEANFNGLYLPNSEAVEKVNFLKNLVESSRNFINVNEADVVTYSNVLSTLMNTPFEMDGNKNDWELEATVADQNKIYLVHIPKVHIYDNVRSSVYDIHCYHRHLPPPPDYHRMLEKHCDKLKQYLFVRWPIDHYRNVFSNLDRKFYETYRLNLGSNKILYAADLPGIYSYEQVSNLDELKSAEHIMCDTFYSDTLTRETVNYNPLWWSKSYLINANQCLIGVCDKTNDTMTEIMQFNTDKFTNTTMYENLWSPKASWKFLDTFLTFVKDEVGRVTSDRKQFIWKFKIIDDANPHITCEPKFVDVKTGNESFVKTEHFITLDRENFAY</sequence>
<dbReference type="PANTHER" id="PTHR12395">
    <property type="entry name" value="DOM-3 RELATED"/>
    <property type="match status" value="1"/>
</dbReference>
<dbReference type="Proteomes" id="UP001461498">
    <property type="component" value="Unassembled WGS sequence"/>
</dbReference>
<protein>
    <recommendedName>
        <fullName evidence="2">Decapping nuclease</fullName>
        <ecNumber evidence="2">3.6.1.-</ecNumber>
    </recommendedName>
</protein>
<comment type="similarity">
    <text evidence="1 2">Belongs to the DXO/Dom3Z family.</text>
</comment>
<dbReference type="EMBL" id="JAPXFL010000001">
    <property type="protein sequence ID" value="KAK9512688.1"/>
    <property type="molecule type" value="Genomic_DNA"/>
</dbReference>
<keyword evidence="2" id="KW-0694">RNA-binding</keyword>
<keyword evidence="2" id="KW-0547">Nucleotide-binding</keyword>
<dbReference type="PANTHER" id="PTHR12395:SF9">
    <property type="entry name" value="DECAPPING AND EXORIBONUCLEASE PROTEIN"/>
    <property type="match status" value="1"/>
</dbReference>
<dbReference type="GO" id="GO:0004518">
    <property type="term" value="F:nuclease activity"/>
    <property type="evidence" value="ECO:0007669"/>
    <property type="project" value="UniProtKB-KW"/>
</dbReference>
<reference evidence="4 5" key="1">
    <citation type="submission" date="2022-12" db="EMBL/GenBank/DDBJ databases">
        <title>Chromosome-level genome assembly of true bugs.</title>
        <authorList>
            <person name="Ma L."/>
            <person name="Li H."/>
        </authorList>
    </citation>
    <scope>NUCLEOTIDE SEQUENCE [LARGE SCALE GENOMIC DNA]</scope>
    <source>
        <strain evidence="4">Lab_2022b</strain>
    </source>
</reference>
<evidence type="ECO:0000256" key="1">
    <source>
        <dbReference type="ARBA" id="ARBA00006562"/>
    </source>
</evidence>
<dbReference type="EC" id="3.6.1.-" evidence="2"/>
<dbReference type="GO" id="GO:0034353">
    <property type="term" value="F:mRNA 5'-diphosphatase activity"/>
    <property type="evidence" value="ECO:0007669"/>
    <property type="project" value="TreeGrafter"/>
</dbReference>
<dbReference type="GO" id="GO:0046872">
    <property type="term" value="F:metal ion binding"/>
    <property type="evidence" value="ECO:0007669"/>
    <property type="project" value="UniProtKB-KW"/>
</dbReference>
<comment type="cofactor">
    <cofactor evidence="2">
        <name>a divalent metal cation</name>
        <dbReference type="ChEBI" id="CHEBI:60240"/>
    </cofactor>
</comment>